<feature type="coiled-coil region" evidence="3">
    <location>
        <begin position="55"/>
        <end position="82"/>
    </location>
</feature>
<dbReference type="PANTHER" id="PTHR31945">
    <property type="entry name" value="TRANSCRIPTION FACTOR SCREAM2-RELATED"/>
    <property type="match status" value="1"/>
</dbReference>
<dbReference type="AlphaFoldDB" id="A0AAQ3MI80"/>
<dbReference type="GO" id="GO:0003700">
    <property type="term" value="F:DNA-binding transcription factor activity"/>
    <property type="evidence" value="ECO:0007669"/>
    <property type="project" value="TreeGrafter"/>
</dbReference>
<dbReference type="Proteomes" id="UP001374535">
    <property type="component" value="Chromosome 11"/>
</dbReference>
<name>A0AAQ3MI80_VIGMU</name>
<feature type="domain" description="Plant bHLH transcription factor ACT-like" evidence="4">
    <location>
        <begin position="92"/>
        <end position="169"/>
    </location>
</feature>
<reference evidence="5 6" key="1">
    <citation type="journal article" date="2023" name="Life. Sci Alliance">
        <title>Evolutionary insights into 3D genome organization and epigenetic landscape of Vigna mungo.</title>
        <authorList>
            <person name="Junaid A."/>
            <person name="Singh B."/>
            <person name="Bhatia S."/>
        </authorList>
    </citation>
    <scope>NUCLEOTIDE SEQUENCE [LARGE SCALE GENOMIC DNA]</scope>
    <source>
        <strain evidence="5">Urdbean</strain>
    </source>
</reference>
<evidence type="ECO:0000259" key="4">
    <source>
        <dbReference type="Pfam" id="PF22754"/>
    </source>
</evidence>
<gene>
    <name evidence="5" type="ORF">V8G54_036884</name>
</gene>
<comment type="subcellular location">
    <subcellularLocation>
        <location evidence="1">Nucleus</location>
    </subcellularLocation>
</comment>
<dbReference type="InterPro" id="IPR054502">
    <property type="entry name" value="bHLH-TF_ACT-like_plant"/>
</dbReference>
<keyword evidence="6" id="KW-1185">Reference proteome</keyword>
<keyword evidence="2" id="KW-0539">Nucleus</keyword>
<evidence type="ECO:0000313" key="5">
    <source>
        <dbReference type="EMBL" id="WVY91370.1"/>
    </source>
</evidence>
<evidence type="ECO:0000256" key="1">
    <source>
        <dbReference type="ARBA" id="ARBA00004123"/>
    </source>
</evidence>
<evidence type="ECO:0000256" key="2">
    <source>
        <dbReference type="ARBA" id="ARBA00023242"/>
    </source>
</evidence>
<keyword evidence="3" id="KW-0175">Coiled coil</keyword>
<organism evidence="5 6">
    <name type="scientific">Vigna mungo</name>
    <name type="common">Black gram</name>
    <name type="synonym">Phaseolus mungo</name>
    <dbReference type="NCBI Taxonomy" id="3915"/>
    <lineage>
        <taxon>Eukaryota</taxon>
        <taxon>Viridiplantae</taxon>
        <taxon>Streptophyta</taxon>
        <taxon>Embryophyta</taxon>
        <taxon>Tracheophyta</taxon>
        <taxon>Spermatophyta</taxon>
        <taxon>Magnoliopsida</taxon>
        <taxon>eudicotyledons</taxon>
        <taxon>Gunneridae</taxon>
        <taxon>Pentapetalae</taxon>
        <taxon>rosids</taxon>
        <taxon>fabids</taxon>
        <taxon>Fabales</taxon>
        <taxon>Fabaceae</taxon>
        <taxon>Papilionoideae</taxon>
        <taxon>50 kb inversion clade</taxon>
        <taxon>NPAAA clade</taxon>
        <taxon>indigoferoid/millettioid clade</taxon>
        <taxon>Phaseoleae</taxon>
        <taxon>Vigna</taxon>
    </lineage>
</organism>
<proteinExistence type="predicted"/>
<dbReference type="EMBL" id="CP144690">
    <property type="protein sequence ID" value="WVY91370.1"/>
    <property type="molecule type" value="Genomic_DNA"/>
</dbReference>
<dbReference type="GO" id="GO:0043565">
    <property type="term" value="F:sequence-specific DNA binding"/>
    <property type="evidence" value="ECO:0007669"/>
    <property type="project" value="TreeGrafter"/>
</dbReference>
<accession>A0AAQ3MI80</accession>
<dbReference type="InterPro" id="IPR051358">
    <property type="entry name" value="TF_AMS/ICE1/BHLH6-like"/>
</dbReference>
<dbReference type="GO" id="GO:0005634">
    <property type="term" value="C:nucleus"/>
    <property type="evidence" value="ECO:0007669"/>
    <property type="project" value="UniProtKB-SubCell"/>
</dbReference>
<dbReference type="PANTHER" id="PTHR31945:SF8">
    <property type="entry name" value="TRANSCRIPTION FACTOR BHLH93-LIKE PROTEIN"/>
    <property type="match status" value="1"/>
</dbReference>
<dbReference type="Pfam" id="PF22754">
    <property type="entry name" value="bHLH-TF_ACT-like_plant"/>
    <property type="match status" value="1"/>
</dbReference>
<sequence length="178" mass="20075">MIEDVAYHGVGLLYMLDMDEDHKMELILLCLEERGILSAISVYGGLQRRRKTSLILNASRYIRSLKQKLQELNQLAVAAAQNVIDNNPTPVIKVETQEEGFTIKVVCEKSCQGLLTFILEAFEKLGLDVLQARASCVERFSLEAFGIKVNKASQVDAQMIEEKVSQAIKNWREVTKQC</sequence>
<evidence type="ECO:0000256" key="3">
    <source>
        <dbReference type="SAM" id="Coils"/>
    </source>
</evidence>
<evidence type="ECO:0000313" key="6">
    <source>
        <dbReference type="Proteomes" id="UP001374535"/>
    </source>
</evidence>
<protein>
    <recommendedName>
        <fullName evidence="4">Plant bHLH transcription factor ACT-like domain-containing protein</fullName>
    </recommendedName>
</protein>